<sequence length="135" mass="15318">MRHGYARPMAQVKIYGRRSVWGERRTEVSDALHDALVRTWQLPPDKRFHRFLLLDDGDLVAPRSDAYLVVEVVCFTGRTREAKRALIAALYDDVVPALGLTPDDVELVILESPRENWGIRGVSGDELALSYRVDV</sequence>
<organism evidence="1 2">
    <name type="scientific">Cellulosimicrobium cellulans F16</name>
    <dbReference type="NCBI Taxonomy" id="1350482"/>
    <lineage>
        <taxon>Bacteria</taxon>
        <taxon>Bacillati</taxon>
        <taxon>Actinomycetota</taxon>
        <taxon>Actinomycetes</taxon>
        <taxon>Micrococcales</taxon>
        <taxon>Promicromonosporaceae</taxon>
        <taxon>Cellulosimicrobium</taxon>
    </lineage>
</organism>
<gene>
    <name evidence="1" type="ORF">M768_14670</name>
</gene>
<proteinExistence type="predicted"/>
<dbReference type="EMBL" id="ATNL01000012">
    <property type="protein sequence ID" value="KON72210.1"/>
    <property type="molecule type" value="Genomic_DNA"/>
</dbReference>
<evidence type="ECO:0000313" key="1">
    <source>
        <dbReference type="EMBL" id="KON72210.1"/>
    </source>
</evidence>
<dbReference type="AlphaFoldDB" id="A0A0M0F3P2"/>
<dbReference type="PATRIC" id="fig|1350482.3.peg.3269"/>
<dbReference type="InterPro" id="IPR014347">
    <property type="entry name" value="Tautomerase/MIF_sf"/>
</dbReference>
<keyword evidence="2" id="KW-1185">Reference proteome</keyword>
<accession>A0A0M0F3P2</accession>
<protein>
    <submittedName>
        <fullName evidence="1">4-oxalocrotonate tautomerase</fullName>
    </submittedName>
</protein>
<dbReference type="PANTHER" id="PTHR38460">
    <property type="entry name" value="TAUTOMERASE YOLI-RELATED"/>
    <property type="match status" value="1"/>
</dbReference>
<name>A0A0M0F3P2_CELCE</name>
<reference evidence="1 2" key="1">
    <citation type="journal article" date="2015" name="Sci. Rep.">
        <title>Functional and structural properties of a novel cellulosome-like multienzyme complex: efficient glycoside hydrolysis of water-insoluble 7-xylosyl-10-deacetylpaclitaxel.</title>
        <authorList>
            <person name="Dou T.Y."/>
            <person name="Luan H.W."/>
            <person name="Ge G.B."/>
            <person name="Dong M.M."/>
            <person name="Zou H.F."/>
            <person name="He Y.Q."/>
            <person name="Cui P."/>
            <person name="Wang J.Y."/>
            <person name="Hao D.C."/>
            <person name="Yang S.L."/>
            <person name="Yang L."/>
        </authorList>
    </citation>
    <scope>NUCLEOTIDE SEQUENCE [LARGE SCALE GENOMIC DNA]</scope>
    <source>
        <strain evidence="1 2">F16</strain>
    </source>
</reference>
<comment type="caution">
    <text evidence="1">The sequence shown here is derived from an EMBL/GenBank/DDBJ whole genome shotgun (WGS) entry which is preliminary data.</text>
</comment>
<dbReference type="Gene3D" id="3.30.429.10">
    <property type="entry name" value="Macrophage Migration Inhibitory Factor"/>
    <property type="match status" value="1"/>
</dbReference>
<dbReference type="InterPro" id="IPR037479">
    <property type="entry name" value="Tauto_MSAD"/>
</dbReference>
<dbReference type="Pfam" id="PF14552">
    <property type="entry name" value="Tautomerase_2"/>
    <property type="match status" value="1"/>
</dbReference>
<dbReference type="SUPFAM" id="SSF55331">
    <property type="entry name" value="Tautomerase/MIF"/>
    <property type="match status" value="1"/>
</dbReference>
<evidence type="ECO:0000313" key="2">
    <source>
        <dbReference type="Proteomes" id="UP000037387"/>
    </source>
</evidence>
<dbReference type="PANTHER" id="PTHR38460:SF1">
    <property type="entry name" value="TAUTOMERASE YOLI-RELATED"/>
    <property type="match status" value="1"/>
</dbReference>
<dbReference type="Proteomes" id="UP000037387">
    <property type="component" value="Unassembled WGS sequence"/>
</dbReference>